<keyword evidence="2" id="KW-0812">Transmembrane</keyword>
<protein>
    <submittedName>
        <fullName evidence="4">Tetratricopeptide repeat domain protein</fullName>
    </submittedName>
</protein>
<feature type="repeat" description="TPR" evidence="1">
    <location>
        <begin position="208"/>
        <end position="241"/>
    </location>
</feature>
<dbReference type="EMBL" id="AAWS01000002">
    <property type="protein sequence ID" value="EAY31651.1"/>
    <property type="molecule type" value="Genomic_DNA"/>
</dbReference>
<reference evidence="4 5" key="1">
    <citation type="submission" date="2007-01" db="EMBL/GenBank/DDBJ databases">
        <authorList>
            <person name="Haygood M."/>
            <person name="Podell S."/>
            <person name="Anderson C."/>
            <person name="Hopkinson B."/>
            <person name="Roe K."/>
            <person name="Barbeau K."/>
            <person name="Gaasterland T."/>
            <person name="Ferriera S."/>
            <person name="Johnson J."/>
            <person name="Kravitz S."/>
            <person name="Beeson K."/>
            <person name="Sutton G."/>
            <person name="Rogers Y.-H."/>
            <person name="Friedman R."/>
            <person name="Frazier M."/>
            <person name="Venter J.C."/>
        </authorList>
    </citation>
    <scope>NUCLEOTIDE SEQUENCE [LARGE SCALE GENOMIC DNA]</scope>
    <source>
        <strain evidence="4 5">ATCC 23134</strain>
    </source>
</reference>
<dbReference type="PROSITE" id="PS50005">
    <property type="entry name" value="TPR"/>
    <property type="match status" value="3"/>
</dbReference>
<dbReference type="AlphaFoldDB" id="A1ZDB1"/>
<comment type="caution">
    <text evidence="4">The sequence shown here is derived from an EMBL/GenBank/DDBJ whole genome shotgun (WGS) entry which is preliminary data.</text>
</comment>
<dbReference type="RefSeq" id="WP_002693419.1">
    <property type="nucleotide sequence ID" value="NZ_AAWS01000002.1"/>
</dbReference>
<feature type="signal peptide" evidence="3">
    <location>
        <begin position="1"/>
        <end position="25"/>
    </location>
</feature>
<evidence type="ECO:0000256" key="2">
    <source>
        <dbReference type="SAM" id="Phobius"/>
    </source>
</evidence>
<accession>A1ZDB1</accession>
<evidence type="ECO:0000313" key="5">
    <source>
        <dbReference type="Proteomes" id="UP000004095"/>
    </source>
</evidence>
<dbReference type="InterPro" id="IPR019734">
    <property type="entry name" value="TPR_rpt"/>
</dbReference>
<dbReference type="SMART" id="SM00028">
    <property type="entry name" value="TPR"/>
    <property type="match status" value="6"/>
</dbReference>
<name>A1ZDB1_MICM2</name>
<keyword evidence="3" id="KW-0732">Signal</keyword>
<gene>
    <name evidence="4" type="ORF">M23134_05157</name>
</gene>
<keyword evidence="1" id="KW-0802">TPR repeat</keyword>
<keyword evidence="5" id="KW-1185">Reference proteome</keyword>
<keyword evidence="2" id="KW-0472">Membrane</keyword>
<feature type="repeat" description="TPR" evidence="1">
    <location>
        <begin position="166"/>
        <end position="199"/>
    </location>
</feature>
<dbReference type="Pfam" id="PF13181">
    <property type="entry name" value="TPR_8"/>
    <property type="match status" value="1"/>
</dbReference>
<dbReference type="OrthoDB" id="1523128at2"/>
<evidence type="ECO:0000256" key="3">
    <source>
        <dbReference type="SAM" id="SignalP"/>
    </source>
</evidence>
<dbReference type="Proteomes" id="UP000004095">
    <property type="component" value="Unassembled WGS sequence"/>
</dbReference>
<evidence type="ECO:0000256" key="1">
    <source>
        <dbReference type="PROSITE-ProRule" id="PRU00339"/>
    </source>
</evidence>
<organism evidence="4 5">
    <name type="scientific">Microscilla marina ATCC 23134</name>
    <dbReference type="NCBI Taxonomy" id="313606"/>
    <lineage>
        <taxon>Bacteria</taxon>
        <taxon>Pseudomonadati</taxon>
        <taxon>Bacteroidota</taxon>
        <taxon>Cytophagia</taxon>
        <taxon>Cytophagales</taxon>
        <taxon>Microscillaceae</taxon>
        <taxon>Microscilla</taxon>
    </lineage>
</organism>
<feature type="chain" id="PRO_5002642075" evidence="3">
    <location>
        <begin position="26"/>
        <end position="634"/>
    </location>
</feature>
<evidence type="ECO:0000313" key="4">
    <source>
        <dbReference type="EMBL" id="EAY31651.1"/>
    </source>
</evidence>
<sequence>MKHRLLFTLSSLVSLLTLWGVSVHAQNTHAIDSLKNVLPIQTDTTRVLTLDQLAWEFKYSSADTALRYAQQAYALAHQLSYSRGKALALHKLGVVYWLKGNLNTAIDSTKQAMSMFQQLNNTKQYVACLNNLAAIYRPKGQYKKSLELHHEALRLREKIKDSVGLVSSHTNIGLVYLFTKDYKKAMRYFKTSEQLSQQTPKVSPSAKINNLINMGVVYRRTQKSDSALIYYQKALKVAESHHIQARIATILVNIGVLHFFRKEYRQALQVWLKAKKIQEQNQFTKEVSRTYQNIAEAYEALGKPDKAQAAVQQAYEIAQKTGYLEIVCRAEQTIARFYTAQGAHKKANEYLQRYLVHKDSLLNLEKGKAIANIEAKHEFEKNQKEIALLKKDNALKAQEANIRSLQRNVAFAGAGVLLIVVVALWNRTRMRRALFEQKERTFEVNTEKTRLEKEHLETQAILKDKEHRHIQEELKTQAELNQLKTDKLQNALEHSQRELSTTAMFVYQKNEILGNINDMVTGLIEFTPTDKRKSLKKITTLINNNITLTDDWDRFKLHFEKVHPRFFEDLSQQFSNLTQNELKHCAYLRIKLSGKEIARMLNVAPKSMQVARYRLKKKLALGAKDDLYDFIASV</sequence>
<dbReference type="InterPro" id="IPR011990">
    <property type="entry name" value="TPR-like_helical_dom_sf"/>
</dbReference>
<feature type="transmembrane region" description="Helical" evidence="2">
    <location>
        <begin position="409"/>
        <end position="426"/>
    </location>
</feature>
<dbReference type="GO" id="GO:0003677">
    <property type="term" value="F:DNA binding"/>
    <property type="evidence" value="ECO:0007669"/>
    <property type="project" value="InterPro"/>
</dbReference>
<keyword evidence="2" id="KW-1133">Transmembrane helix</keyword>
<dbReference type="Pfam" id="PF13424">
    <property type="entry name" value="TPR_12"/>
    <property type="match status" value="2"/>
</dbReference>
<dbReference type="PANTHER" id="PTHR10098">
    <property type="entry name" value="RAPSYN-RELATED"/>
    <property type="match status" value="1"/>
</dbReference>
<dbReference type="SUPFAM" id="SSF46894">
    <property type="entry name" value="C-terminal effector domain of the bipartite response regulators"/>
    <property type="match status" value="1"/>
</dbReference>
<dbReference type="eggNOG" id="COG0457">
    <property type="taxonomic scope" value="Bacteria"/>
</dbReference>
<dbReference type="GO" id="GO:0006355">
    <property type="term" value="P:regulation of DNA-templated transcription"/>
    <property type="evidence" value="ECO:0007669"/>
    <property type="project" value="InterPro"/>
</dbReference>
<dbReference type="SUPFAM" id="SSF48452">
    <property type="entry name" value="TPR-like"/>
    <property type="match status" value="2"/>
</dbReference>
<dbReference type="Gene3D" id="1.25.40.10">
    <property type="entry name" value="Tetratricopeptide repeat domain"/>
    <property type="match status" value="2"/>
</dbReference>
<proteinExistence type="predicted"/>
<feature type="repeat" description="TPR" evidence="1">
    <location>
        <begin position="248"/>
        <end position="281"/>
    </location>
</feature>
<dbReference type="InterPro" id="IPR016032">
    <property type="entry name" value="Sig_transdc_resp-reg_C-effctor"/>
</dbReference>